<dbReference type="Pfam" id="PF14285">
    <property type="entry name" value="DUF4367"/>
    <property type="match status" value="1"/>
</dbReference>
<sequence>MREQMKKETKQIAAAAIVLAAVLLTGCVDQVSEMSADEIASMMEAKQAGIEDLSATMVMTSSFGGEDMTMRATMVTKPPDKNRIEYTEPAELTGMVMVTNGSTMWTYDPAKNQVTKMALPEDMPSEMDYTKLVKNFLDENDIAIEGIEDVGSRSAYVIDATPKDGGEIGIITRMRVWVDRENWMLIGVEVYDKDDNLFSKVEYRGITFNTGIPDSEFIFETPEGATVVETSLEDMMPKEMTLEEARANLTFDPKTPSYLPDGYEFDHAMLLGDLYGSEQEILSLKYTNGSGILHLRECVSDGSDQLKPAMGEPEIVEINGTDGEFTSMFGRNSIQWSADGIDYSLSGGLEKDELVNVAESLV</sequence>
<evidence type="ECO:0000313" key="4">
    <source>
        <dbReference type="EMBL" id="QNO46902.1"/>
    </source>
</evidence>
<dbReference type="InterPro" id="IPR029046">
    <property type="entry name" value="LolA/LolB/LppX"/>
</dbReference>
<dbReference type="PROSITE" id="PS51257">
    <property type="entry name" value="PROKAR_LIPOPROTEIN"/>
    <property type="match status" value="1"/>
</dbReference>
<reference evidence="3" key="1">
    <citation type="submission" date="2020-06" db="EMBL/GenBank/DDBJ databases">
        <title>Unique genomic features of the anaerobic methanotrophic archaea.</title>
        <authorList>
            <person name="Chadwick G.L."/>
            <person name="Skennerton C.T."/>
            <person name="Laso-Perez R."/>
            <person name="Leu A.O."/>
            <person name="Speth D.R."/>
            <person name="Yu H."/>
            <person name="Morgan-Lang C."/>
            <person name="Hatzenpichler R."/>
            <person name="Goudeau D."/>
            <person name="Malmstrom R."/>
            <person name="Brazelton W.J."/>
            <person name="Woyke T."/>
            <person name="Hallam S.J."/>
            <person name="Tyson G.W."/>
            <person name="Wegener G."/>
            <person name="Boetius A."/>
            <person name="Orphan V."/>
        </authorList>
    </citation>
    <scope>NUCLEOTIDE SEQUENCE</scope>
</reference>
<evidence type="ECO:0000259" key="1">
    <source>
        <dbReference type="Pfam" id="PF14285"/>
    </source>
</evidence>
<dbReference type="InterPro" id="IPR025377">
    <property type="entry name" value="DUF4367"/>
</dbReference>
<dbReference type="CDD" id="cd16329">
    <property type="entry name" value="LolA_like"/>
    <property type="match status" value="1"/>
</dbReference>
<dbReference type="SUPFAM" id="SSF89392">
    <property type="entry name" value="Prokaryotic lipoproteins and lipoprotein localization factors"/>
    <property type="match status" value="1"/>
</dbReference>
<dbReference type="Gene3D" id="2.50.20.10">
    <property type="entry name" value="Lipoprotein localisation LolA/LolB/LppX"/>
    <property type="match status" value="1"/>
</dbReference>
<dbReference type="InterPro" id="IPR052944">
    <property type="entry name" value="Sporulation_related"/>
</dbReference>
<feature type="domain" description="DUF4367" evidence="1">
    <location>
        <begin position="255"/>
        <end position="361"/>
    </location>
</feature>
<organism evidence="3">
    <name type="scientific">Candidatus Methanogaster sp. ANME-2c ERB4</name>
    <dbReference type="NCBI Taxonomy" id="2759911"/>
    <lineage>
        <taxon>Archaea</taxon>
        <taxon>Methanobacteriati</taxon>
        <taxon>Methanobacteriota</taxon>
        <taxon>Stenosarchaea group</taxon>
        <taxon>Methanomicrobia</taxon>
        <taxon>Methanosarcinales</taxon>
        <taxon>ANME-2 cluster</taxon>
        <taxon>Candidatus Methanogasteraceae</taxon>
        <taxon>Candidatus Methanogaster</taxon>
    </lineage>
</organism>
<name>A0A7G9YBK7_9EURY</name>
<accession>A0A7G9YBK7</accession>
<keyword evidence="3" id="KW-0449">Lipoprotein</keyword>
<dbReference type="Pfam" id="PF17131">
    <property type="entry name" value="LolA_like"/>
    <property type="match status" value="1"/>
</dbReference>
<evidence type="ECO:0000259" key="2">
    <source>
        <dbReference type="Pfam" id="PF17131"/>
    </source>
</evidence>
<dbReference type="PANTHER" id="PTHR37507:SF2">
    <property type="entry name" value="SPORULATION PROTEIN YDCC"/>
    <property type="match status" value="1"/>
</dbReference>
<protein>
    <submittedName>
        <fullName evidence="3">Outer-membrane lipoprotein carrier protein</fullName>
    </submittedName>
</protein>
<dbReference type="AlphaFoldDB" id="A0A7G9YBK7"/>
<dbReference type="PANTHER" id="PTHR37507">
    <property type="entry name" value="SPORULATION PROTEIN YDCC"/>
    <property type="match status" value="1"/>
</dbReference>
<feature type="domain" description="Uncharacterized protein TP-0789" evidence="2">
    <location>
        <begin position="81"/>
        <end position="207"/>
    </location>
</feature>
<gene>
    <name evidence="3" type="primary">lolA</name>
    <name evidence="4" type="ORF">ACBBHCKA_00003</name>
    <name evidence="3" type="ORF">HLOBEAAK_00002</name>
</gene>
<dbReference type="InterPro" id="IPR033399">
    <property type="entry name" value="TP_0789-like"/>
</dbReference>
<evidence type="ECO:0000313" key="3">
    <source>
        <dbReference type="EMBL" id="QNO45391.1"/>
    </source>
</evidence>
<proteinExistence type="predicted"/>
<dbReference type="EMBL" id="MT631106">
    <property type="protein sequence ID" value="QNO45391.1"/>
    <property type="molecule type" value="Genomic_DNA"/>
</dbReference>
<dbReference type="EMBL" id="MT631233">
    <property type="protein sequence ID" value="QNO46902.1"/>
    <property type="molecule type" value="Genomic_DNA"/>
</dbReference>